<keyword evidence="3" id="KW-1185">Reference proteome</keyword>
<dbReference type="RefSeq" id="WP_179918253.1">
    <property type="nucleotide sequence ID" value="NZ_CP058909.1"/>
</dbReference>
<reference evidence="2 3" key="1">
    <citation type="submission" date="2020-07" db="EMBL/GenBank/DDBJ databases">
        <title>Halosimplex litoreum sp. nov. and Halosimplex rubrum sp. nov., isolated from different salt environments.</title>
        <authorList>
            <person name="Cui H."/>
        </authorList>
    </citation>
    <scope>NUCLEOTIDE SEQUENCE [LARGE SCALE GENOMIC DNA]</scope>
    <source>
        <strain evidence="2 3">R2</strain>
    </source>
</reference>
<organism evidence="2 3">
    <name type="scientific">Halosimplex pelagicum</name>
    <dbReference type="NCBI Taxonomy" id="869886"/>
    <lineage>
        <taxon>Archaea</taxon>
        <taxon>Methanobacteriati</taxon>
        <taxon>Methanobacteriota</taxon>
        <taxon>Stenosarchaea group</taxon>
        <taxon>Halobacteria</taxon>
        <taxon>Halobacteriales</taxon>
        <taxon>Haloarculaceae</taxon>
        <taxon>Halosimplex</taxon>
    </lineage>
</organism>
<evidence type="ECO:0000256" key="1">
    <source>
        <dbReference type="SAM" id="MobiDB-lite"/>
    </source>
</evidence>
<evidence type="ECO:0000313" key="2">
    <source>
        <dbReference type="EMBL" id="QLH83203.1"/>
    </source>
</evidence>
<protein>
    <submittedName>
        <fullName evidence="2">Uncharacterized protein</fullName>
    </submittedName>
</protein>
<dbReference type="Proteomes" id="UP000509346">
    <property type="component" value="Chromosome"/>
</dbReference>
<dbReference type="AlphaFoldDB" id="A0A7D5P8B0"/>
<dbReference type="KEGG" id="hpel:HZS54_16900"/>
<name>A0A7D5P8B0_9EURY</name>
<accession>A0A7D5P8B0</accession>
<dbReference type="OrthoDB" id="373887at2157"/>
<evidence type="ECO:0000313" key="3">
    <source>
        <dbReference type="Proteomes" id="UP000509346"/>
    </source>
</evidence>
<feature type="region of interest" description="Disordered" evidence="1">
    <location>
        <begin position="73"/>
        <end position="116"/>
    </location>
</feature>
<gene>
    <name evidence="2" type="ORF">HZS54_16900</name>
</gene>
<dbReference type="GeneID" id="56084303"/>
<sequence length="116" mass="12236">MTPDSRGAGRESEVDSACYTDVRNARPVPAAGSTAESRQRCGVCFPDGTIPDHVDEVVVGRYTSKVHLTDDHEVDCSKSTEPDNPSNRTNGLAAKIGSEDFGPDDLEELGAQGGDA</sequence>
<proteinExistence type="predicted"/>
<feature type="region of interest" description="Disordered" evidence="1">
    <location>
        <begin position="1"/>
        <end position="20"/>
    </location>
</feature>
<dbReference type="EMBL" id="CP058909">
    <property type="protein sequence ID" value="QLH83203.1"/>
    <property type="molecule type" value="Genomic_DNA"/>
</dbReference>